<name>A0A1Z3HFZ6_9CYAN</name>
<protein>
    <submittedName>
        <fullName evidence="1">Uncharacterized protein</fullName>
    </submittedName>
</protein>
<dbReference type="Proteomes" id="UP000191901">
    <property type="component" value="Chromosome"/>
</dbReference>
<evidence type="ECO:0000313" key="2">
    <source>
        <dbReference type="Proteomes" id="UP000191901"/>
    </source>
</evidence>
<dbReference type="AlphaFoldDB" id="A0A1Z3HFZ6"/>
<sequence>MASITHPQVHVWTRHEYYRMAELGFFEGRRVELIEAR</sequence>
<reference evidence="1 2" key="1">
    <citation type="journal article" date="2016" name="Biochim. Biophys. Acta">
        <title>Characterization of red-shifted phycobilisomes isolated from the chlorophyll f-containing cyanobacterium Halomicronema hongdechloris.</title>
        <authorList>
            <person name="Li Y."/>
            <person name="Lin Y."/>
            <person name="Garvey C.J."/>
            <person name="Birch D."/>
            <person name="Corkery R.W."/>
            <person name="Loughlin P.C."/>
            <person name="Scheer H."/>
            <person name="Willows R.D."/>
            <person name="Chen M."/>
        </authorList>
    </citation>
    <scope>NUCLEOTIDE SEQUENCE [LARGE SCALE GENOMIC DNA]</scope>
    <source>
        <strain evidence="1 2">C2206</strain>
    </source>
</reference>
<dbReference type="EMBL" id="CP021983">
    <property type="protein sequence ID" value="ASC69200.1"/>
    <property type="molecule type" value="Genomic_DNA"/>
</dbReference>
<dbReference type="KEGG" id="hhg:XM38_001260"/>
<accession>A0A1Z3HFZ6</accession>
<evidence type="ECO:0000313" key="1">
    <source>
        <dbReference type="EMBL" id="ASC69200.1"/>
    </source>
</evidence>
<organism evidence="1 2">
    <name type="scientific">Halomicronema hongdechloris C2206</name>
    <dbReference type="NCBI Taxonomy" id="1641165"/>
    <lineage>
        <taxon>Bacteria</taxon>
        <taxon>Bacillati</taxon>
        <taxon>Cyanobacteriota</taxon>
        <taxon>Cyanophyceae</taxon>
        <taxon>Nodosilineales</taxon>
        <taxon>Nodosilineaceae</taxon>
        <taxon>Halomicronema</taxon>
    </lineage>
</organism>
<keyword evidence="2" id="KW-1185">Reference proteome</keyword>
<proteinExistence type="predicted"/>
<gene>
    <name evidence="1" type="ORF">XM38_001260</name>
</gene>